<organism evidence="1 2">
    <name type="scientific">Roseivirga thermotolerans</name>
    <dbReference type="NCBI Taxonomy" id="1758176"/>
    <lineage>
        <taxon>Bacteria</taxon>
        <taxon>Pseudomonadati</taxon>
        <taxon>Bacteroidota</taxon>
        <taxon>Cytophagia</taxon>
        <taxon>Cytophagales</taxon>
        <taxon>Roseivirgaceae</taxon>
        <taxon>Roseivirga</taxon>
    </lineage>
</organism>
<evidence type="ECO:0000313" key="2">
    <source>
        <dbReference type="Proteomes" id="UP000658258"/>
    </source>
</evidence>
<comment type="caution">
    <text evidence="1">The sequence shown here is derived from an EMBL/GenBank/DDBJ whole genome shotgun (WGS) entry which is preliminary data.</text>
</comment>
<sequence>MVFASLSCTKTADLGNFNVETWKGDPNGCKGDRAQMIDQIFEVKPKLLGLYQKSIIKALGAPETEELYERSQTYYIYAIDPSEKCDGGPAEDPRMLRIRFTALGIANEVDIR</sequence>
<gene>
    <name evidence="1" type="ORF">GCM10011340_19290</name>
</gene>
<evidence type="ECO:0000313" key="1">
    <source>
        <dbReference type="EMBL" id="GHE63949.1"/>
    </source>
</evidence>
<reference evidence="2" key="1">
    <citation type="journal article" date="2019" name="Int. J. Syst. Evol. Microbiol.">
        <title>The Global Catalogue of Microorganisms (GCM) 10K type strain sequencing project: providing services to taxonomists for standard genome sequencing and annotation.</title>
        <authorList>
            <consortium name="The Broad Institute Genomics Platform"/>
            <consortium name="The Broad Institute Genome Sequencing Center for Infectious Disease"/>
            <person name="Wu L."/>
            <person name="Ma J."/>
        </authorList>
    </citation>
    <scope>NUCLEOTIDE SEQUENCE [LARGE SCALE GENOMIC DNA]</scope>
    <source>
        <strain evidence="2">CGMCC 1.15111</strain>
    </source>
</reference>
<dbReference type="EMBL" id="BNAG01000002">
    <property type="protein sequence ID" value="GHE63949.1"/>
    <property type="molecule type" value="Genomic_DNA"/>
</dbReference>
<name>A0ABQ3I8J0_9BACT</name>
<protein>
    <recommendedName>
        <fullName evidence="3">Lipoprotein</fullName>
    </recommendedName>
</protein>
<proteinExistence type="predicted"/>
<accession>A0ABQ3I8J0</accession>
<evidence type="ECO:0008006" key="3">
    <source>
        <dbReference type="Google" id="ProtNLM"/>
    </source>
</evidence>
<dbReference type="Proteomes" id="UP000658258">
    <property type="component" value="Unassembled WGS sequence"/>
</dbReference>
<keyword evidence="2" id="KW-1185">Reference proteome</keyword>